<reference evidence="1 2" key="2">
    <citation type="submission" date="2017-02" db="EMBL/GenBank/DDBJ databases">
        <title>A genome survey and senescence transcriptome analysis in Lentinula edodes.</title>
        <authorList>
            <person name="Sakamoto Y."/>
            <person name="Nakade K."/>
            <person name="Sato S."/>
            <person name="Yoshida Y."/>
            <person name="Miyazaki K."/>
            <person name="Natsume S."/>
            <person name="Konno N."/>
        </authorList>
    </citation>
    <scope>NUCLEOTIDE SEQUENCE [LARGE SCALE GENOMIC DNA]</scope>
    <source>
        <strain evidence="1 2">NBRC 111202</strain>
    </source>
</reference>
<sequence length="74" mass="7760">MTTSKTIPFPLYPVPLLQPPVDFLLLAGTARAEAGLEVEADEDLEAKAEDLISLGEEAMTVDAELAEASAASKS</sequence>
<dbReference type="AlphaFoldDB" id="A0A1Q3E9M6"/>
<comment type="caution">
    <text evidence="1">The sequence shown here is derived from an EMBL/GenBank/DDBJ whole genome shotgun (WGS) entry which is preliminary data.</text>
</comment>
<proteinExistence type="predicted"/>
<organism evidence="1 2">
    <name type="scientific">Lentinula edodes</name>
    <name type="common">Shiitake mushroom</name>
    <name type="synonym">Lentinus edodes</name>
    <dbReference type="NCBI Taxonomy" id="5353"/>
    <lineage>
        <taxon>Eukaryota</taxon>
        <taxon>Fungi</taxon>
        <taxon>Dikarya</taxon>
        <taxon>Basidiomycota</taxon>
        <taxon>Agaricomycotina</taxon>
        <taxon>Agaricomycetes</taxon>
        <taxon>Agaricomycetidae</taxon>
        <taxon>Agaricales</taxon>
        <taxon>Marasmiineae</taxon>
        <taxon>Omphalotaceae</taxon>
        <taxon>Lentinula</taxon>
    </lineage>
</organism>
<evidence type="ECO:0000313" key="2">
    <source>
        <dbReference type="Proteomes" id="UP000188533"/>
    </source>
</evidence>
<name>A0A1Q3E9M6_LENED</name>
<accession>A0A1Q3E9M6</accession>
<evidence type="ECO:0000313" key="1">
    <source>
        <dbReference type="EMBL" id="GAW03918.1"/>
    </source>
</evidence>
<protein>
    <submittedName>
        <fullName evidence="1">Uncharacterized protein</fullName>
    </submittedName>
</protein>
<gene>
    <name evidence="1" type="ORF">LENED_005673</name>
</gene>
<keyword evidence="2" id="KW-1185">Reference proteome</keyword>
<dbReference type="EMBL" id="BDGU01000165">
    <property type="protein sequence ID" value="GAW03918.1"/>
    <property type="molecule type" value="Genomic_DNA"/>
</dbReference>
<dbReference type="Proteomes" id="UP000188533">
    <property type="component" value="Unassembled WGS sequence"/>
</dbReference>
<reference evidence="1 2" key="1">
    <citation type="submission" date="2016-08" db="EMBL/GenBank/DDBJ databases">
        <authorList>
            <consortium name="Lentinula edodes genome sequencing consortium"/>
            <person name="Sakamoto Y."/>
            <person name="Nakade K."/>
            <person name="Sato S."/>
            <person name="Yoshida Y."/>
            <person name="Miyazaki K."/>
            <person name="Natsume S."/>
            <person name="Konno N."/>
        </authorList>
    </citation>
    <scope>NUCLEOTIDE SEQUENCE [LARGE SCALE GENOMIC DNA]</scope>
    <source>
        <strain evidence="1 2">NBRC 111202</strain>
    </source>
</reference>